<dbReference type="Proteomes" id="UP000671960">
    <property type="component" value="Chromosome"/>
</dbReference>
<dbReference type="SUPFAM" id="SSF50475">
    <property type="entry name" value="FMN-binding split barrel"/>
    <property type="match status" value="1"/>
</dbReference>
<name>A0ABX7USV3_9GAMM</name>
<proteinExistence type="predicted"/>
<dbReference type="Gene3D" id="2.30.110.10">
    <property type="entry name" value="Electron Transport, Fmn-binding Protein, Chain A"/>
    <property type="match status" value="1"/>
</dbReference>
<protein>
    <submittedName>
        <fullName evidence="2">Pyridoxamine 5'-phosphate oxidase family protein</fullName>
    </submittedName>
</protein>
<evidence type="ECO:0000259" key="1">
    <source>
        <dbReference type="Pfam" id="PF22696"/>
    </source>
</evidence>
<evidence type="ECO:0000313" key="3">
    <source>
        <dbReference type="Proteomes" id="UP000671960"/>
    </source>
</evidence>
<dbReference type="InterPro" id="IPR055196">
    <property type="entry name" value="Putative_PNPOx_2"/>
</dbReference>
<dbReference type="EMBL" id="CP050854">
    <property type="protein sequence ID" value="QTF08380.1"/>
    <property type="molecule type" value="Genomic_DNA"/>
</dbReference>
<reference evidence="2 3" key="1">
    <citation type="submission" date="2020-03" db="EMBL/GenBank/DDBJ databases">
        <authorList>
            <person name="Bakhshi Ganjeh M."/>
        </authorList>
    </citation>
    <scope>NUCLEOTIDE SEQUENCE [LARGE SCALE GENOMIC DNA]</scope>
    <source>
        <strain evidence="3">Iran 50</strain>
    </source>
</reference>
<sequence length="140" mass="16341">MDFLQQFNRLMTEQRELALATSIENRPNVRIVNFYCDTAKKGIVYFSTFRDNLKVKEFKQNNRVAFTTIPLSENQHVRAMNVIVKKSDLTIYDLSEFFIKKNPGYQTIIDHAGDEIELYEIHFSQARVTLDFTCSGIVSF</sequence>
<keyword evidence="3" id="KW-1185">Reference proteome</keyword>
<dbReference type="RefSeq" id="WP_208231004.1">
    <property type="nucleotide sequence ID" value="NZ_CP050854.1"/>
</dbReference>
<gene>
    <name evidence="2" type="ORF">HC231_11015</name>
</gene>
<accession>A0ABX7USV3</accession>
<dbReference type="Pfam" id="PF22696">
    <property type="entry name" value="Putative_PNPOx_2"/>
    <property type="match status" value="1"/>
</dbReference>
<evidence type="ECO:0000313" key="2">
    <source>
        <dbReference type="EMBL" id="QTF08380.1"/>
    </source>
</evidence>
<dbReference type="InterPro" id="IPR012349">
    <property type="entry name" value="Split_barrel_FMN-bd"/>
</dbReference>
<organism evidence="2 3">
    <name type="scientific">Brenneria izadpanahii</name>
    <dbReference type="NCBI Taxonomy" id="2722756"/>
    <lineage>
        <taxon>Bacteria</taxon>
        <taxon>Pseudomonadati</taxon>
        <taxon>Pseudomonadota</taxon>
        <taxon>Gammaproteobacteria</taxon>
        <taxon>Enterobacterales</taxon>
        <taxon>Pectobacteriaceae</taxon>
        <taxon>Brenneria</taxon>
    </lineage>
</organism>
<feature type="domain" description="Pyridoxamine 5'-phosphate oxidase-like" evidence="1">
    <location>
        <begin position="14"/>
        <end position="131"/>
    </location>
</feature>